<accession>Q7RLJ2</accession>
<keyword evidence="2" id="KW-1185">Reference proteome</keyword>
<name>Q7RLJ2_PLAYO</name>
<comment type="caution">
    <text evidence="1">The sequence shown here is derived from an EMBL/GenBank/DDBJ whole genome shotgun (WGS) entry which is preliminary data.</text>
</comment>
<dbReference type="EMBL" id="AABL01000698">
    <property type="protein sequence ID" value="EAA22013.1"/>
    <property type="molecule type" value="Genomic_DNA"/>
</dbReference>
<feature type="non-terminal residue" evidence="1">
    <location>
        <position position="1"/>
    </location>
</feature>
<organism evidence="1 2">
    <name type="scientific">Plasmodium yoelii yoelii</name>
    <dbReference type="NCBI Taxonomy" id="73239"/>
    <lineage>
        <taxon>Eukaryota</taxon>
        <taxon>Sar</taxon>
        <taxon>Alveolata</taxon>
        <taxon>Apicomplexa</taxon>
        <taxon>Aconoidasida</taxon>
        <taxon>Haemosporida</taxon>
        <taxon>Plasmodiidae</taxon>
        <taxon>Plasmodium</taxon>
        <taxon>Plasmodium (Vinckeia)</taxon>
    </lineage>
</organism>
<protein>
    <submittedName>
        <fullName evidence="1">Uncharacterized protein</fullName>
    </submittedName>
</protein>
<sequence length="24" mass="2681">HVCNASENSKGIHIKKNDAKVKLF</sequence>
<evidence type="ECO:0000313" key="1">
    <source>
        <dbReference type="EMBL" id="EAA22013.1"/>
    </source>
</evidence>
<dbReference type="AlphaFoldDB" id="Q7RLJ2"/>
<evidence type="ECO:0000313" key="2">
    <source>
        <dbReference type="Proteomes" id="UP000008553"/>
    </source>
</evidence>
<reference evidence="1 2" key="1">
    <citation type="journal article" date="2002" name="Nature">
        <title>Genome sequence and comparative analysis of the model rodent malaria parasite Plasmodium yoelii yoelii.</title>
        <authorList>
            <person name="Carlton J.M."/>
            <person name="Angiuoli S.V."/>
            <person name="Suh B.B."/>
            <person name="Kooij T.W."/>
            <person name="Pertea M."/>
            <person name="Silva J.C."/>
            <person name="Ermolaeva M.D."/>
            <person name="Allen J.E."/>
            <person name="Selengut J.D."/>
            <person name="Koo H.L."/>
            <person name="Peterson J.D."/>
            <person name="Pop M."/>
            <person name="Kosack D.S."/>
            <person name="Shumway M.F."/>
            <person name="Bidwell S.L."/>
            <person name="Shallom S.J."/>
            <person name="van Aken S.E."/>
            <person name="Riedmuller S.B."/>
            <person name="Feldblyum T.V."/>
            <person name="Cho J.K."/>
            <person name="Quackenbush J."/>
            <person name="Sedegah M."/>
            <person name="Shoaibi A."/>
            <person name="Cummings L.M."/>
            <person name="Florens L."/>
            <person name="Yates J.R."/>
            <person name="Raine J.D."/>
            <person name="Sinden R.E."/>
            <person name="Harris M.A."/>
            <person name="Cunningham D.A."/>
            <person name="Preiser P.R."/>
            <person name="Bergman L.W."/>
            <person name="Vaidya A.B."/>
            <person name="van Lin L.H."/>
            <person name="Janse C.J."/>
            <person name="Waters A.P."/>
            <person name="Smith H.O."/>
            <person name="White O.R."/>
            <person name="Salzberg S.L."/>
            <person name="Venter J.C."/>
            <person name="Fraser C.M."/>
            <person name="Hoffman S.L."/>
            <person name="Gardner M.J."/>
            <person name="Carucci D.J."/>
        </authorList>
    </citation>
    <scope>NUCLEOTIDE SEQUENCE [LARGE SCALE GENOMIC DNA]</scope>
    <source>
        <strain evidence="1 2">17XNL</strain>
    </source>
</reference>
<dbReference type="PaxDb" id="73239-Q7RLJ2"/>
<dbReference type="InParanoid" id="Q7RLJ2"/>
<gene>
    <name evidence="1" type="ORF">PY02549</name>
</gene>
<proteinExistence type="predicted"/>
<dbReference type="Proteomes" id="UP000008553">
    <property type="component" value="Unassembled WGS sequence"/>
</dbReference>